<reference evidence="5" key="1">
    <citation type="submission" date="2023-11" db="EMBL/GenBank/DDBJ databases">
        <authorList>
            <person name="Helweg L.P."/>
            <person name="Kiel A."/>
            <person name="Hitz F."/>
            <person name="Ruckert-Reed C."/>
            <person name="Busche T."/>
            <person name="Kaltschmidt B."/>
            <person name="Kaltschmidt C."/>
        </authorList>
    </citation>
    <scope>NUCLEOTIDE SEQUENCE [LARGE SCALE GENOMIC DNA]</scope>
    <source>
        <strain evidence="5">4.1</strain>
    </source>
</reference>
<evidence type="ECO:0000313" key="5">
    <source>
        <dbReference type="Proteomes" id="UP001304340"/>
    </source>
</evidence>
<keyword evidence="5" id="KW-1185">Reference proteome</keyword>
<evidence type="ECO:0000256" key="1">
    <source>
        <dbReference type="ARBA" id="ARBA00004370"/>
    </source>
</evidence>
<dbReference type="Proteomes" id="UP001304340">
    <property type="component" value="Chromosome"/>
</dbReference>
<accession>A0AAF1C2W3</accession>
<evidence type="ECO:0000259" key="3">
    <source>
        <dbReference type="Pfam" id="PF00144"/>
    </source>
</evidence>
<name>A0AAF1C2W3_9MICO</name>
<organism evidence="4 5">
    <name type="scientific">Sanguibacter biliveldensis</name>
    <dbReference type="NCBI Taxonomy" id="3030830"/>
    <lineage>
        <taxon>Bacteria</taxon>
        <taxon>Bacillati</taxon>
        <taxon>Actinomycetota</taxon>
        <taxon>Actinomycetes</taxon>
        <taxon>Micrococcales</taxon>
        <taxon>Sanguibacteraceae</taxon>
        <taxon>Sanguibacter</taxon>
    </lineage>
</organism>
<dbReference type="GO" id="GO:0016020">
    <property type="term" value="C:membrane"/>
    <property type="evidence" value="ECO:0007669"/>
    <property type="project" value="UniProtKB-SubCell"/>
</dbReference>
<dbReference type="PANTHER" id="PTHR46825:SF11">
    <property type="entry name" value="PENICILLIN-BINDING PROTEIN 4"/>
    <property type="match status" value="1"/>
</dbReference>
<dbReference type="Pfam" id="PF00144">
    <property type="entry name" value="Beta-lactamase"/>
    <property type="match status" value="1"/>
</dbReference>
<dbReference type="PANTHER" id="PTHR46825">
    <property type="entry name" value="D-ALANYL-D-ALANINE-CARBOXYPEPTIDASE/ENDOPEPTIDASE AMPH"/>
    <property type="match status" value="1"/>
</dbReference>
<keyword evidence="2" id="KW-0472">Membrane</keyword>
<keyword evidence="4" id="KW-0378">Hydrolase</keyword>
<dbReference type="Gene3D" id="3.40.710.10">
    <property type="entry name" value="DD-peptidase/beta-lactamase superfamily"/>
    <property type="match status" value="1"/>
</dbReference>
<protein>
    <submittedName>
        <fullName evidence="4">Serine hydrolase</fullName>
    </submittedName>
</protein>
<dbReference type="GO" id="GO:0016787">
    <property type="term" value="F:hydrolase activity"/>
    <property type="evidence" value="ECO:0007669"/>
    <property type="project" value="UniProtKB-KW"/>
</dbReference>
<evidence type="ECO:0000256" key="2">
    <source>
        <dbReference type="ARBA" id="ARBA00023136"/>
    </source>
</evidence>
<feature type="domain" description="Beta-lactamase-related" evidence="3">
    <location>
        <begin position="14"/>
        <end position="322"/>
    </location>
</feature>
<dbReference type="SUPFAM" id="SSF56601">
    <property type="entry name" value="beta-lactamase/transpeptidase-like"/>
    <property type="match status" value="1"/>
</dbReference>
<evidence type="ECO:0000313" key="4">
    <source>
        <dbReference type="EMBL" id="WPF82475.1"/>
    </source>
</evidence>
<dbReference type="RefSeq" id="WP_319157894.1">
    <property type="nucleotide sequence ID" value="NZ_CP138359.1"/>
</dbReference>
<gene>
    <name evidence="4" type="ORF">SANBI_000079</name>
</gene>
<dbReference type="KEGG" id="sbil:SANBI_000079"/>
<comment type="subcellular location">
    <subcellularLocation>
        <location evidence="1">Membrane</location>
    </subcellularLocation>
</comment>
<dbReference type="InterPro" id="IPR001466">
    <property type="entry name" value="Beta-lactam-related"/>
</dbReference>
<dbReference type="AlphaFoldDB" id="A0AAF1C2W3"/>
<dbReference type="InterPro" id="IPR050491">
    <property type="entry name" value="AmpC-like"/>
</dbReference>
<proteinExistence type="predicted"/>
<dbReference type="InterPro" id="IPR012338">
    <property type="entry name" value="Beta-lactam/transpept-like"/>
</dbReference>
<dbReference type="EMBL" id="CP138359">
    <property type="protein sequence ID" value="WPF82475.1"/>
    <property type="molecule type" value="Genomic_DNA"/>
</dbReference>
<sequence length="332" mass="34960">MPHDLMSQLDAAARSTGFSGVVRIDRPDGESESRAYGWADRARGQAMTVDHRCGLASISKGFTALAVGALVDDGLLSLDSPVRPVLGDDLPLVDDAVTVGQLLSHTAGIGDYIDESAGGDINDYVVDRPLHLLGTTEAFVPLLDGRPQVSPPGSTFAYCNSGFVVLALVAERVSSLTFHDLVEQRVLGPAGMVSTGYPRTDEISGDTALGYLEESGDRTNALHLPVRGNGDGGAVGTVADLAAFWSALFAGRVVTLPTLQALTEPVSHVEGDHMRYARGFWRGWSSQTVLLEGYDAGVSGRTWHDPESGVTGSVLANTSNGAWPVLEALSWA</sequence>